<dbReference type="Pfam" id="PF01850">
    <property type="entry name" value="PIN"/>
    <property type="match status" value="1"/>
</dbReference>
<feature type="domain" description="PIN" evidence="1">
    <location>
        <begin position="2"/>
        <end position="123"/>
    </location>
</feature>
<dbReference type="InterPro" id="IPR052919">
    <property type="entry name" value="TA_system_RNase"/>
</dbReference>
<dbReference type="EMBL" id="CP080598">
    <property type="protein sequence ID" value="QYX30196.1"/>
    <property type="molecule type" value="Genomic_DNA"/>
</dbReference>
<dbReference type="InterPro" id="IPR041705">
    <property type="entry name" value="PIN_Sll0205"/>
</dbReference>
<evidence type="ECO:0000313" key="2">
    <source>
        <dbReference type="EMBL" id="QYX30196.1"/>
    </source>
</evidence>
<dbReference type="InterPro" id="IPR002716">
    <property type="entry name" value="PIN_dom"/>
</dbReference>
<dbReference type="PANTHER" id="PTHR36173:SF1">
    <property type="entry name" value="RIBONUCLEASE VAPC22"/>
    <property type="match status" value="1"/>
</dbReference>
<reference evidence="2 3" key="1">
    <citation type="journal article" date="2022" name="J. Am. Chem. Soc.">
        <title>Biosynthesis of Guanitoxin Enables Global Environmental Detection in Freshwater Cyanobacteria.</title>
        <authorList>
            <person name="Lima S.T."/>
            <person name="Fallon T.R."/>
            <person name="Cordoza J.L."/>
            <person name="Chekan J.R."/>
            <person name="Delbaje E."/>
            <person name="Hopiavuori A.R."/>
            <person name="Alvarenga D.O."/>
            <person name="Wood S.M."/>
            <person name="Luhavaya H."/>
            <person name="Baumgartner J.T."/>
            <person name="Dorr F.A."/>
            <person name="Etchegaray A."/>
            <person name="Pinto E."/>
            <person name="McKinnie S.M.K."/>
            <person name="Fiore M.F."/>
            <person name="Moore B.S."/>
        </authorList>
    </citation>
    <scope>NUCLEOTIDE SEQUENCE [LARGE SCALE GENOMIC DNA]</scope>
    <source>
        <strain evidence="2 3">ITEP-024</strain>
    </source>
</reference>
<dbReference type="CDD" id="cd09872">
    <property type="entry name" value="PIN_Sll0205-like"/>
    <property type="match status" value="1"/>
</dbReference>
<dbReference type="Gene3D" id="3.40.50.1010">
    <property type="entry name" value="5'-nuclease"/>
    <property type="match status" value="1"/>
</dbReference>
<evidence type="ECO:0000259" key="1">
    <source>
        <dbReference type="Pfam" id="PF01850"/>
    </source>
</evidence>
<gene>
    <name evidence="2" type="ORF">K2F26_14740</name>
</gene>
<protein>
    <submittedName>
        <fullName evidence="2">Type II toxin-antitoxin system VapC family toxin</fullName>
    </submittedName>
</protein>
<dbReference type="Proteomes" id="UP000826540">
    <property type="component" value="Chromosome"/>
</dbReference>
<dbReference type="PANTHER" id="PTHR36173">
    <property type="entry name" value="RIBONUCLEASE VAPC16-RELATED"/>
    <property type="match status" value="1"/>
</dbReference>
<accession>A0ABX8WVQ7</accession>
<proteinExistence type="predicted"/>
<keyword evidence="3" id="KW-1185">Reference proteome</keyword>
<name>A0ABX8WVQ7_9CYAN</name>
<dbReference type="RefSeq" id="WP_220608428.1">
    <property type="nucleotide sequence ID" value="NZ_CP080598.1"/>
</dbReference>
<organism evidence="2 3">
    <name type="scientific">Sphaerospermopsis torques-reginae ITEP-024</name>
    <dbReference type="NCBI Taxonomy" id="984208"/>
    <lineage>
        <taxon>Bacteria</taxon>
        <taxon>Bacillati</taxon>
        <taxon>Cyanobacteriota</taxon>
        <taxon>Cyanophyceae</taxon>
        <taxon>Nostocales</taxon>
        <taxon>Aphanizomenonaceae</taxon>
        <taxon>Sphaerospermopsis</taxon>
        <taxon>Sphaerospermopsis torques-reginae</taxon>
    </lineage>
</organism>
<evidence type="ECO:0000313" key="3">
    <source>
        <dbReference type="Proteomes" id="UP000826540"/>
    </source>
</evidence>
<dbReference type="InterPro" id="IPR029060">
    <property type="entry name" value="PIN-like_dom_sf"/>
</dbReference>
<sequence>MIILDTHIWVWWNQDSPQLTEFYKEVIENSRADGIGISSISLIEISRLVERGRLILPKPLEEWFSIALAEEGVLLIPITPAIAIEAYSLPGDFHKDLADRIIVATARVYNCPLVTVDQNIIAYPHVSLISEKTIL</sequence>
<dbReference type="SUPFAM" id="SSF88723">
    <property type="entry name" value="PIN domain-like"/>
    <property type="match status" value="1"/>
</dbReference>